<gene>
    <name evidence="5" type="ordered locus">HCD_00605</name>
</gene>
<dbReference type="GO" id="GO:0008800">
    <property type="term" value="F:beta-lactamase activity"/>
    <property type="evidence" value="ECO:0007669"/>
    <property type="project" value="UniProtKB-EC"/>
</dbReference>
<evidence type="ECO:0000256" key="4">
    <source>
        <dbReference type="ARBA" id="ARBA00023251"/>
    </source>
</evidence>
<dbReference type="PATRIC" id="fig|1163745.3.peg.131"/>
<dbReference type="PANTHER" id="PTHR43628">
    <property type="entry name" value="ACTIVATOR OF C KINASE PROTEIN 1-RELATED"/>
    <property type="match status" value="1"/>
</dbReference>
<dbReference type="Proteomes" id="UP000005013">
    <property type="component" value="Chromosome"/>
</dbReference>
<dbReference type="eggNOG" id="COG0790">
    <property type="taxonomic scope" value="Bacteria"/>
</dbReference>
<sequence>MGNAISHHSLGNMYIRGQYVEKDLKKAFVYYEKSADLGNAIAHYDVGCAYFKGIGIKQNFKKTFELSLLS</sequence>
<dbReference type="SUPFAM" id="SSF81901">
    <property type="entry name" value="HCP-like"/>
    <property type="match status" value="1"/>
</dbReference>
<evidence type="ECO:0000313" key="6">
    <source>
        <dbReference type="Proteomes" id="UP000005013"/>
    </source>
</evidence>
<dbReference type="EC" id="3.5.2.6" evidence="2"/>
<dbReference type="STRING" id="1163745.HCD_00605"/>
<organism evidence="5 6">
    <name type="scientific">Helicobacter cetorum (strain ATCC BAA-540 / CCUG 52418 / MIT 99-5656)</name>
    <dbReference type="NCBI Taxonomy" id="1163745"/>
    <lineage>
        <taxon>Bacteria</taxon>
        <taxon>Pseudomonadati</taxon>
        <taxon>Campylobacterota</taxon>
        <taxon>Epsilonproteobacteria</taxon>
        <taxon>Campylobacterales</taxon>
        <taxon>Helicobacteraceae</taxon>
        <taxon>Helicobacter</taxon>
    </lineage>
</organism>
<dbReference type="EMBL" id="CP003481">
    <property type="protein sequence ID" value="AFI05153.1"/>
    <property type="molecule type" value="Genomic_DNA"/>
</dbReference>
<keyword evidence="6" id="KW-1185">Reference proteome</keyword>
<dbReference type="KEGG" id="hcm:HCD_00605"/>
<dbReference type="Gene3D" id="1.25.40.10">
    <property type="entry name" value="Tetratricopeptide repeat domain"/>
    <property type="match status" value="1"/>
</dbReference>
<dbReference type="InterPro" id="IPR052945">
    <property type="entry name" value="Mitotic_Regulator"/>
</dbReference>
<dbReference type="AlphaFoldDB" id="I0EQD4"/>
<keyword evidence="4" id="KW-0046">Antibiotic resistance</keyword>
<protein>
    <recommendedName>
        <fullName evidence="2">beta-lactamase</fullName>
        <ecNumber evidence="2">3.5.2.6</ecNumber>
    </recommendedName>
</protein>
<keyword evidence="3" id="KW-1015">Disulfide bond</keyword>
<dbReference type="PANTHER" id="PTHR43628:SF1">
    <property type="entry name" value="CHITIN SYNTHASE REGULATORY FACTOR 2-RELATED"/>
    <property type="match status" value="1"/>
</dbReference>
<evidence type="ECO:0000256" key="2">
    <source>
        <dbReference type="ARBA" id="ARBA00012865"/>
    </source>
</evidence>
<dbReference type="InterPro" id="IPR006597">
    <property type="entry name" value="Sel1-like"/>
</dbReference>
<name>I0EQD4_HELCM</name>
<dbReference type="HOGENOM" id="CLU_2752244_0_0_7"/>
<evidence type="ECO:0000256" key="3">
    <source>
        <dbReference type="ARBA" id="ARBA00023157"/>
    </source>
</evidence>
<dbReference type="GO" id="GO:0046677">
    <property type="term" value="P:response to antibiotic"/>
    <property type="evidence" value="ECO:0007669"/>
    <property type="project" value="UniProtKB-KW"/>
</dbReference>
<dbReference type="Pfam" id="PF08238">
    <property type="entry name" value="Sel1"/>
    <property type="match status" value="2"/>
</dbReference>
<dbReference type="OrthoDB" id="5330140at2"/>
<proteinExistence type="predicted"/>
<dbReference type="InterPro" id="IPR011990">
    <property type="entry name" value="TPR-like_helical_dom_sf"/>
</dbReference>
<comment type="catalytic activity">
    <reaction evidence="1">
        <text>a beta-lactam + H2O = a substituted beta-amino acid</text>
        <dbReference type="Rhea" id="RHEA:20401"/>
        <dbReference type="ChEBI" id="CHEBI:15377"/>
        <dbReference type="ChEBI" id="CHEBI:35627"/>
        <dbReference type="ChEBI" id="CHEBI:140347"/>
        <dbReference type="EC" id="3.5.2.6"/>
    </reaction>
</comment>
<dbReference type="RefSeq" id="WP_014658682.1">
    <property type="nucleotide sequence ID" value="NC_017735.1"/>
</dbReference>
<evidence type="ECO:0000313" key="5">
    <source>
        <dbReference type="EMBL" id="AFI05153.1"/>
    </source>
</evidence>
<reference evidence="5 6" key="1">
    <citation type="journal article" date="2013" name="PLoS ONE">
        <title>Sequence Divergence and Conservation in Genomes ofHelicobacter cetorum Strains from a Dolphin and a Whale.</title>
        <authorList>
            <person name="Kersulyte D."/>
            <person name="Rossi M."/>
            <person name="Berg D.E."/>
        </authorList>
    </citation>
    <scope>NUCLEOTIDE SEQUENCE [LARGE SCALE GENOMIC DNA]</scope>
    <source>
        <strain evidence="5 6">MIT 99-5656</strain>
    </source>
</reference>
<evidence type="ECO:0000256" key="1">
    <source>
        <dbReference type="ARBA" id="ARBA00001526"/>
    </source>
</evidence>
<accession>I0EQD4</accession>
<dbReference type="SMART" id="SM00671">
    <property type="entry name" value="SEL1"/>
    <property type="match status" value="2"/>
</dbReference>